<dbReference type="InterPro" id="IPR003431">
    <property type="entry name" value="B-propeller_Phytase"/>
</dbReference>
<proteinExistence type="predicted"/>
<evidence type="ECO:0008006" key="9">
    <source>
        <dbReference type="Google" id="ProtNLM"/>
    </source>
</evidence>
<feature type="signal peptide" evidence="4">
    <location>
        <begin position="1"/>
        <end position="21"/>
    </location>
</feature>
<protein>
    <recommendedName>
        <fullName evidence="9">3-phytase</fullName>
    </recommendedName>
</protein>
<dbReference type="InParanoid" id="A0A136J7B0"/>
<dbReference type="PANTHER" id="PTHR14949:SF56">
    <property type="entry name" value="EGF-LIKE-DOMAIN, MULTIPLE 7"/>
    <property type="match status" value="1"/>
</dbReference>
<evidence type="ECO:0000259" key="5">
    <source>
        <dbReference type="PROSITE" id="PS50026"/>
    </source>
</evidence>
<feature type="disulfide bond" evidence="3">
    <location>
        <begin position="394"/>
        <end position="403"/>
    </location>
</feature>
<feature type="domain" description="EGF-like" evidence="5">
    <location>
        <begin position="372"/>
        <end position="404"/>
    </location>
</feature>
<name>A0A136J7B0_9PEZI</name>
<feature type="chain" id="PRO_5007293533" description="3-phytase" evidence="4">
    <location>
        <begin position="22"/>
        <end position="749"/>
    </location>
</feature>
<evidence type="ECO:0000313" key="7">
    <source>
        <dbReference type="EMBL" id="KXJ92896.1"/>
    </source>
</evidence>
<gene>
    <name evidence="7" type="ORF">Micbo1qcDRAFT_232571</name>
</gene>
<keyword evidence="3" id="KW-0245">EGF-like domain</keyword>
<dbReference type="PROSITE" id="PS51662">
    <property type="entry name" value="BP_PHYTASE"/>
    <property type="match status" value="2"/>
</dbReference>
<dbReference type="Gene3D" id="2.120.10.30">
    <property type="entry name" value="TolB, C-terminal domain"/>
    <property type="match status" value="2"/>
</dbReference>
<dbReference type="PROSITE" id="PS01186">
    <property type="entry name" value="EGF_2"/>
    <property type="match status" value="1"/>
</dbReference>
<sequence length="749" mass="78792">MKASLSKSVVGLAAIAACVGAQVPEADLPITARSKAVESDWTAVAYNSNGPFLVGNDGGAASGGLRVFELTGATPLPEVKHVTPGRSKLVTVAHGVGKKDLILTIAMPDSYFRIYDAATVEQVGKPLSLTLGDWSSLCTWKSHTSGETYVYLFGKGQAKRFLLRPSQGSYELVEIQAFKTPVEASSCAVSLDAETIFFSGDSAQSVYSIPATESMATPFVTTLGQAADDVTGLAAYIGSQSDHLFVAQKDAIAVYDTTFQLVGTLKLTGDDDIEAQGLSFYQGSTARYPSGALTYAVESDSGKGFGASSLEAAFAKLGLESNTVYNPHKSPCKPYSPVCDECNKSGFCVGGGRGAGAPGCECFAGFVGSKCQDFTCVDNCSGHGTCVGANQCECEAGWGGLHCAFKVVTPIVETDANGGDGDDPAIWISPTDKSQSRVVTTTKSEAGAGLAVFGLGGKLLQTISGPQPNNVDMIYGFKAGQRTIDLAYAACRTDNTLCLWEMTADGTLKEIAGGSHPTRKGYKVYGSCVYRSQKTGKHYLFVNAKTAEYLQYELTWADNALQTTLVRNFTGGTGGQVEGCVADNANGWVLIGEEPYGLWRYGAEPEDDSSRGVLIDSIEGGMYPDVEGVTLVEGATKDAGFIIVSQQGVSAYNVYRRSPPHTFVETFTIAEDKELGIDAVSNTDGLTAVGTRLGSTFPNGLIVVHDDANQLPDGTTSEAASYKFVSLAAVLPESLLAELDVNWDPRATV</sequence>
<dbReference type="PROSITE" id="PS00022">
    <property type="entry name" value="EGF_1"/>
    <property type="match status" value="1"/>
</dbReference>
<keyword evidence="1 4" id="KW-0732">Signal</keyword>
<dbReference type="PROSITE" id="PS50026">
    <property type="entry name" value="EGF_3"/>
    <property type="match status" value="1"/>
</dbReference>
<evidence type="ECO:0000256" key="4">
    <source>
        <dbReference type="SAM" id="SignalP"/>
    </source>
</evidence>
<dbReference type="PANTHER" id="PTHR14949">
    <property type="entry name" value="EGF-LIKE-DOMAIN, MULTIPLE 7, 8"/>
    <property type="match status" value="1"/>
</dbReference>
<dbReference type="InterPro" id="IPR000742">
    <property type="entry name" value="EGF"/>
</dbReference>
<dbReference type="GO" id="GO:0016158">
    <property type="term" value="F:inositol hexakisphosphate 3-phosphatase activity"/>
    <property type="evidence" value="ECO:0007669"/>
    <property type="project" value="InterPro"/>
</dbReference>
<dbReference type="PROSITE" id="PS51257">
    <property type="entry name" value="PROKAR_LIPOPROTEIN"/>
    <property type="match status" value="1"/>
</dbReference>
<feature type="domain" description="BPP" evidence="6">
    <location>
        <begin position="398"/>
        <end position="735"/>
    </location>
</feature>
<accession>A0A136J7B0</accession>
<dbReference type="SUPFAM" id="SSF50956">
    <property type="entry name" value="Thermostable phytase (3-phytase)"/>
    <property type="match status" value="2"/>
</dbReference>
<dbReference type="Pfam" id="PF02333">
    <property type="entry name" value="Phytase"/>
    <property type="match status" value="1"/>
</dbReference>
<feature type="disulfide bond" evidence="3">
    <location>
        <begin position="376"/>
        <end position="386"/>
    </location>
</feature>
<comment type="caution">
    <text evidence="3">Lacks conserved residue(s) required for the propagation of feature annotation.</text>
</comment>
<dbReference type="OrthoDB" id="10045365at2759"/>
<evidence type="ECO:0000256" key="3">
    <source>
        <dbReference type="PROSITE-ProRule" id="PRU00076"/>
    </source>
</evidence>
<dbReference type="AlphaFoldDB" id="A0A136J7B0"/>
<reference evidence="8" key="1">
    <citation type="submission" date="2016-02" db="EMBL/GenBank/DDBJ databases">
        <title>Draft genome sequence of Microdochium bolleyi, a fungal endophyte of beachgrass.</title>
        <authorList>
            <consortium name="DOE Joint Genome Institute"/>
            <person name="David A.S."/>
            <person name="May G."/>
            <person name="Haridas S."/>
            <person name="Lim J."/>
            <person name="Wang M."/>
            <person name="Labutti K."/>
            <person name="Lipzen A."/>
            <person name="Barry K."/>
            <person name="Grigoriev I.V."/>
        </authorList>
    </citation>
    <scope>NUCLEOTIDE SEQUENCE [LARGE SCALE GENOMIC DNA]</scope>
    <source>
        <strain evidence="8">J235TASD1</strain>
    </source>
</reference>
<dbReference type="Gene3D" id="2.10.25.10">
    <property type="entry name" value="Laminin"/>
    <property type="match status" value="1"/>
</dbReference>
<evidence type="ECO:0000256" key="1">
    <source>
        <dbReference type="ARBA" id="ARBA00022729"/>
    </source>
</evidence>
<dbReference type="InterPro" id="IPR050969">
    <property type="entry name" value="Dev_Signal_Modulators"/>
</dbReference>
<organism evidence="7 8">
    <name type="scientific">Microdochium bolleyi</name>
    <dbReference type="NCBI Taxonomy" id="196109"/>
    <lineage>
        <taxon>Eukaryota</taxon>
        <taxon>Fungi</taxon>
        <taxon>Dikarya</taxon>
        <taxon>Ascomycota</taxon>
        <taxon>Pezizomycotina</taxon>
        <taxon>Sordariomycetes</taxon>
        <taxon>Xylariomycetidae</taxon>
        <taxon>Xylariales</taxon>
        <taxon>Microdochiaceae</taxon>
        <taxon>Microdochium</taxon>
    </lineage>
</organism>
<dbReference type="STRING" id="196109.A0A136J7B0"/>
<evidence type="ECO:0000259" key="6">
    <source>
        <dbReference type="PROSITE" id="PS51662"/>
    </source>
</evidence>
<feature type="domain" description="BPP" evidence="6">
    <location>
        <begin position="18"/>
        <end position="317"/>
    </location>
</feature>
<keyword evidence="2 3" id="KW-1015">Disulfide bond</keyword>
<dbReference type="EMBL" id="KQ964248">
    <property type="protein sequence ID" value="KXJ92896.1"/>
    <property type="molecule type" value="Genomic_DNA"/>
</dbReference>
<dbReference type="InterPro" id="IPR011042">
    <property type="entry name" value="6-blade_b-propeller_TolB-like"/>
</dbReference>
<evidence type="ECO:0000313" key="8">
    <source>
        <dbReference type="Proteomes" id="UP000070501"/>
    </source>
</evidence>
<keyword evidence="8" id="KW-1185">Reference proteome</keyword>
<dbReference type="Proteomes" id="UP000070501">
    <property type="component" value="Unassembled WGS sequence"/>
</dbReference>
<evidence type="ECO:0000256" key="2">
    <source>
        <dbReference type="ARBA" id="ARBA00023157"/>
    </source>
</evidence>